<dbReference type="EMBL" id="CAAHFG010000001">
    <property type="protein sequence ID" value="VGO14397.1"/>
    <property type="molecule type" value="Genomic_DNA"/>
</dbReference>
<protein>
    <recommendedName>
        <fullName evidence="3">Type I restriction enzyme R protein N-terminal domain-containing protein</fullName>
    </recommendedName>
</protein>
<accession>A0A6C2U3G4</accession>
<name>A0A6C2U3G4_PONDE</name>
<evidence type="ECO:0000313" key="1">
    <source>
        <dbReference type="EMBL" id="VGO14397.1"/>
    </source>
</evidence>
<sequence>MPGVPRALTLLGKRPLSQAKINSRAGHAERYAKNNMKNDYIDIAFSDFKKQKSVFTALPVDANEAKTRLQSIDTMLFDILDWEKEEVDPEQYCRAKGYADYVCSVEGQRLLVIEAKRSEKTFTVNSEALENRPYSFGFIASESKDAADALQQAIGYAATLGAHYVAITNGHQWLLTLTFVEGKDLSERLVFVFESPEAIENRFRSFWQCFSKEKLTQHSIDETLLDILLRPAPPKASSKITGYPKLATRNVFQNELSYILDYVWQVMAQDEGSSDFVNNCYVSPENHLDAIALVKELIVKRSAEDAIITKHEIQSIDKLPQQLAQLPSEKPFVILGHVGRGKTSFLKYLRHVAASDLLSSFIQLDINFIDRPDESSQIPTYVYDEIERQLLDLYDIDICEDRFVRGVLNPELQRLKKTPRGMLAKEDPDSYKVYELENIERILEDRHAYLTRVFHHLKKGRRCSVAIFMDNLDRRKVDIQEQAFLRASAMARDWASMTFICLRPDTFHRSREGGVLDAIAPTTFTVSNPDLSLVLKRRYAYAKSIADGKRLTSATVDGYNPNITMKLPDVSTLLASCEFAARKRHGIIPLLEAVSNGNIRRLLDIAKNVLCSGHLDTKKILDIINKDGSYVIPDFEGIKALLYGEYRHYYEIESPFINLFDITHDQRAEHFLSLSCLHYLSRISPDGPSRGFTMRRDLTTYLSGLGFSLQAIDDTLRRLEAKHLITPSILSEEGDNHHRRFRLTSLGNFHLHHLCHVFQYLDAMSLDTPILDATQRQGMVDTIHINERVHRTKIFLSYLDDSIKEIGDQIISSFWLNQSKAAHSEIAEVEKRIGTA</sequence>
<proteinExistence type="predicted"/>
<evidence type="ECO:0008006" key="3">
    <source>
        <dbReference type="Google" id="ProtNLM"/>
    </source>
</evidence>
<gene>
    <name evidence="1" type="ORF">PDESU_02958</name>
</gene>
<keyword evidence="2" id="KW-1185">Reference proteome</keyword>
<evidence type="ECO:0000313" key="2">
    <source>
        <dbReference type="Proteomes" id="UP000366872"/>
    </source>
</evidence>
<dbReference type="InterPro" id="IPR036390">
    <property type="entry name" value="WH_DNA-bd_sf"/>
</dbReference>
<reference evidence="1 2" key="1">
    <citation type="submission" date="2019-04" db="EMBL/GenBank/DDBJ databases">
        <authorList>
            <person name="Van Vliet M D."/>
        </authorList>
    </citation>
    <scope>NUCLEOTIDE SEQUENCE [LARGE SCALE GENOMIC DNA]</scope>
    <source>
        <strain evidence="1 2">F1</strain>
    </source>
</reference>
<dbReference type="AlphaFoldDB" id="A0A6C2U3G4"/>
<dbReference type="SUPFAM" id="SSF46785">
    <property type="entry name" value="Winged helix' DNA-binding domain"/>
    <property type="match status" value="1"/>
</dbReference>
<dbReference type="Gene3D" id="3.90.1570.30">
    <property type="match status" value="1"/>
</dbReference>
<organism evidence="1 2">
    <name type="scientific">Pontiella desulfatans</name>
    <dbReference type="NCBI Taxonomy" id="2750659"/>
    <lineage>
        <taxon>Bacteria</taxon>
        <taxon>Pseudomonadati</taxon>
        <taxon>Kiritimatiellota</taxon>
        <taxon>Kiritimatiellia</taxon>
        <taxon>Kiritimatiellales</taxon>
        <taxon>Pontiellaceae</taxon>
        <taxon>Pontiella</taxon>
    </lineage>
</organism>
<dbReference type="Proteomes" id="UP000366872">
    <property type="component" value="Unassembled WGS sequence"/>
</dbReference>